<dbReference type="GO" id="GO:0006013">
    <property type="term" value="P:mannose metabolic process"/>
    <property type="evidence" value="ECO:0007669"/>
    <property type="project" value="InterPro"/>
</dbReference>
<dbReference type="InterPro" id="IPR028995">
    <property type="entry name" value="Glyco_hydro_57/38_cen_sf"/>
</dbReference>
<evidence type="ECO:0000259" key="8">
    <source>
        <dbReference type="SMART" id="SM00872"/>
    </source>
</evidence>
<dbReference type="AlphaFoldDB" id="A0A8L7T530"/>
<dbReference type="InterPro" id="IPR050843">
    <property type="entry name" value="Glycosyl_Hydrlase_38"/>
</dbReference>
<name>A0A8L7T530_BRUMA</name>
<dbReference type="Pfam" id="PF07748">
    <property type="entry name" value="Glyco_hydro_38C"/>
    <property type="match status" value="1"/>
</dbReference>
<evidence type="ECO:0000313" key="9">
    <source>
        <dbReference type="Proteomes" id="UP000006672"/>
    </source>
</evidence>
<evidence type="ECO:0000256" key="6">
    <source>
        <dbReference type="ARBA" id="ARBA00023157"/>
    </source>
</evidence>
<dbReference type="WBParaSite" id="Bm4197b.1">
    <property type="protein sequence ID" value="Bm4197b.1"/>
    <property type="gene ID" value="WBGene00224458"/>
</dbReference>
<evidence type="ECO:0000313" key="10">
    <source>
        <dbReference type="WBParaSite" id="Bm4197b.1"/>
    </source>
</evidence>
<comment type="cofactor">
    <cofactor evidence="1">
        <name>Zn(2+)</name>
        <dbReference type="ChEBI" id="CHEBI:29105"/>
    </cofactor>
</comment>
<dbReference type="InterPro" id="IPR011330">
    <property type="entry name" value="Glyco_hydro/deAcase_b/a-brl"/>
</dbReference>
<dbReference type="PANTHER" id="PTHR11607:SF3">
    <property type="entry name" value="LYSOSOMAL ALPHA-MANNOSIDASE"/>
    <property type="match status" value="1"/>
</dbReference>
<keyword evidence="9" id="KW-1185">Reference proteome</keyword>
<dbReference type="GO" id="GO:0046872">
    <property type="term" value="F:metal ion binding"/>
    <property type="evidence" value="ECO:0007669"/>
    <property type="project" value="UniProtKB-KW"/>
</dbReference>
<dbReference type="InterPro" id="IPR015341">
    <property type="entry name" value="Glyco_hydro_38_cen"/>
</dbReference>
<dbReference type="SUPFAM" id="SSF88688">
    <property type="entry name" value="Families 57/38 glycoside transferase middle domain"/>
    <property type="match status" value="1"/>
</dbReference>
<evidence type="ECO:0000256" key="7">
    <source>
        <dbReference type="ARBA" id="ARBA00023295"/>
    </source>
</evidence>
<keyword evidence="6" id="KW-1015">Disulfide bond</keyword>
<protein>
    <recommendedName>
        <fullName evidence="8">Glycoside hydrolase family 38 central domain-containing protein</fullName>
    </recommendedName>
</protein>
<evidence type="ECO:0000256" key="1">
    <source>
        <dbReference type="ARBA" id="ARBA00001947"/>
    </source>
</evidence>
<dbReference type="SMART" id="SM00872">
    <property type="entry name" value="Alpha-mann_mid"/>
    <property type="match status" value="1"/>
</dbReference>
<dbReference type="Pfam" id="PF01074">
    <property type="entry name" value="Glyco_hydro_38N"/>
    <property type="match status" value="1"/>
</dbReference>
<keyword evidence="5" id="KW-0862">Zinc</keyword>
<dbReference type="SUPFAM" id="SSF74650">
    <property type="entry name" value="Galactose mutarotase-like"/>
    <property type="match status" value="1"/>
</dbReference>
<evidence type="ECO:0000256" key="3">
    <source>
        <dbReference type="ARBA" id="ARBA00022723"/>
    </source>
</evidence>
<feature type="domain" description="Glycoside hydrolase family 38 central" evidence="8">
    <location>
        <begin position="419"/>
        <end position="492"/>
    </location>
</feature>
<keyword evidence="3" id="KW-0479">Metal-binding</keyword>
<dbReference type="Gene3D" id="1.20.1270.50">
    <property type="entry name" value="Glycoside hydrolase family 38, central domain"/>
    <property type="match status" value="1"/>
</dbReference>
<dbReference type="Pfam" id="PF09261">
    <property type="entry name" value="Alpha-mann_mid"/>
    <property type="match status" value="1"/>
</dbReference>
<dbReference type="GO" id="GO:0006491">
    <property type="term" value="P:N-glycan processing"/>
    <property type="evidence" value="ECO:0007669"/>
    <property type="project" value="TreeGrafter"/>
</dbReference>
<dbReference type="InterPro" id="IPR000602">
    <property type="entry name" value="Glyco_hydro_38_N"/>
</dbReference>
<evidence type="ECO:0000256" key="2">
    <source>
        <dbReference type="ARBA" id="ARBA00009792"/>
    </source>
</evidence>
<sequence>MLKLHVVLLITAFGTLTIFLSGEFISDYLSLMMYREINGSDIWIRSAERQNNICATFQRLSNAIIEIDVKGHSIQLIQNKQNAPKHLNVFVVLHSHVDPGWLYTFEEYYSTSDHPVRKILNNIVNSLRKYPKLRFIWSEMSFLERWWSEANTTYRNYFKSLIDEGHLEISGGHWVMNDEATPYFWEAIENIIVGHQYVHEILNITPTTSWSVDPFGHGLMMPYLMKLAGINQMVIGRINSNIKNILKQHHQLHFRWAQNWDSQLHWAPLVNVLPNAYYTVTSACGTDEMICCQFDVSKTSRSSCMERAKVDNVQKIALYGERMANQYRSLQTFYNSEAVLVAAGDDFLYSDSDDLKIVHRVYSALFKYINRNYDRFNMRVQFGTVADYFKSLKGNAKRRASILSGDFFPYMDNAFSNAPFWTGFYNHRAYFKCFERIIQRELRLVDLLSVAIGIYLNSDVEIARRNLALSIHHDAITGTSKRHVMDDYMLRLRSALHIILKEQERLLSISDETFTTLFVNNSVKTKGMYLPRITFSFADGIESYKIQIVSQKTFSTMELVKINVSSPFITVTHNDKLLTIQVVRILKQSDLFELSFFVPLDPFSRTIVIMQLDNSQSNMLTTSMKSNNFIRKICNPKMIDSNKNENIKLENEFLTIFWNSSTAENYRLVYNDGSMETNFALYFNRINDYGGAYTMVSAGLSLENITDKNRLSPTIIQGPIYSSITQQLSSQLAYSITIINSTDDNARSIQIDLFTNVTLSPGYTYFMNLNSNINNFDHFYTDVNGMYLIQRRYDRKMKLEANIYPMITETVIEDDKLRCTVLGAQSTGVTAKMGLVTLMVDREMYNDDGKGLDYYEASESHPSHLRYRIIFEPKTSEMKNFDDLKTIDKNELENKSSPMNTMYHSQLVQQTLEELLYPAALFLSSSINSTDNNEMSSVLIDLPRLPDNIQLITIRYIARKTILLSMRQLPYDCSVELYCKSDSNTV</sequence>
<organism evidence="9 10">
    <name type="scientific">Brugia malayi</name>
    <name type="common">Filarial nematode worm</name>
    <dbReference type="NCBI Taxonomy" id="6279"/>
    <lineage>
        <taxon>Eukaryota</taxon>
        <taxon>Metazoa</taxon>
        <taxon>Ecdysozoa</taxon>
        <taxon>Nematoda</taxon>
        <taxon>Chromadorea</taxon>
        <taxon>Rhabditida</taxon>
        <taxon>Spirurina</taxon>
        <taxon>Spiruromorpha</taxon>
        <taxon>Filarioidea</taxon>
        <taxon>Onchocercidae</taxon>
        <taxon>Brugia</taxon>
    </lineage>
</organism>
<proteinExistence type="inferred from homology"/>
<dbReference type="Proteomes" id="UP000006672">
    <property type="component" value="Unassembled WGS sequence"/>
</dbReference>
<dbReference type="Gene3D" id="3.20.110.10">
    <property type="entry name" value="Glycoside hydrolase 38, N terminal domain"/>
    <property type="match status" value="1"/>
</dbReference>
<dbReference type="GO" id="GO:0030246">
    <property type="term" value="F:carbohydrate binding"/>
    <property type="evidence" value="ECO:0007669"/>
    <property type="project" value="InterPro"/>
</dbReference>
<accession>A0A8L7T530</accession>
<comment type="similarity">
    <text evidence="2">Belongs to the glycosyl hydrolase 38 family.</text>
</comment>
<evidence type="ECO:0000256" key="4">
    <source>
        <dbReference type="ARBA" id="ARBA00022801"/>
    </source>
</evidence>
<dbReference type="GO" id="GO:0000139">
    <property type="term" value="C:Golgi membrane"/>
    <property type="evidence" value="ECO:0007669"/>
    <property type="project" value="TreeGrafter"/>
</dbReference>
<dbReference type="InterPro" id="IPR011013">
    <property type="entry name" value="Gal_mutarotase_sf_dom"/>
</dbReference>
<dbReference type="InterPro" id="IPR037094">
    <property type="entry name" value="Glyco_hydro_38_cen_sf"/>
</dbReference>
<evidence type="ECO:0000256" key="5">
    <source>
        <dbReference type="ARBA" id="ARBA00022833"/>
    </source>
</evidence>
<reference evidence="10" key="2">
    <citation type="submission" date="2022-04" db="UniProtKB">
        <authorList>
            <consortium name="WormBaseParasite"/>
        </authorList>
    </citation>
    <scope>IDENTIFICATION</scope>
</reference>
<keyword evidence="4" id="KW-0378">Hydrolase</keyword>
<dbReference type="GO" id="GO:0004559">
    <property type="term" value="F:alpha-mannosidase activity"/>
    <property type="evidence" value="ECO:0007669"/>
    <property type="project" value="InterPro"/>
</dbReference>
<keyword evidence="7" id="KW-0326">Glycosidase</keyword>
<dbReference type="InterPro" id="IPR027291">
    <property type="entry name" value="Glyco_hydro_38_N_sf"/>
</dbReference>
<dbReference type="InterPro" id="IPR011682">
    <property type="entry name" value="Glyco_hydro_38_C"/>
</dbReference>
<dbReference type="PANTHER" id="PTHR11607">
    <property type="entry name" value="ALPHA-MANNOSIDASE"/>
    <property type="match status" value="1"/>
</dbReference>
<reference evidence="9" key="1">
    <citation type="journal article" date="2007" name="Science">
        <title>Draft genome of the filarial nematode parasite Brugia malayi.</title>
        <authorList>
            <person name="Ghedin E."/>
            <person name="Wang S."/>
            <person name="Spiro D."/>
            <person name="Caler E."/>
            <person name="Zhao Q."/>
            <person name="Crabtree J."/>
            <person name="Allen J.E."/>
            <person name="Delcher A.L."/>
            <person name="Guiliano D.B."/>
            <person name="Miranda-Saavedra D."/>
            <person name="Angiuoli S.V."/>
            <person name="Creasy T."/>
            <person name="Amedeo P."/>
            <person name="Haas B."/>
            <person name="El-Sayed N.M."/>
            <person name="Wortman J.R."/>
            <person name="Feldblyum T."/>
            <person name="Tallon L."/>
            <person name="Schatz M."/>
            <person name="Shumway M."/>
            <person name="Koo H."/>
            <person name="Salzberg S.L."/>
            <person name="Schobel S."/>
            <person name="Pertea M."/>
            <person name="Pop M."/>
            <person name="White O."/>
            <person name="Barton G.J."/>
            <person name="Carlow C.K."/>
            <person name="Crawford M.J."/>
            <person name="Daub J."/>
            <person name="Dimmic M.W."/>
            <person name="Estes C.F."/>
            <person name="Foster J.M."/>
            <person name="Ganatra M."/>
            <person name="Gregory W.F."/>
            <person name="Johnson N.M."/>
            <person name="Jin J."/>
            <person name="Komuniecki R."/>
            <person name="Korf I."/>
            <person name="Kumar S."/>
            <person name="Laney S."/>
            <person name="Li B.W."/>
            <person name="Li W."/>
            <person name="Lindblom T.H."/>
            <person name="Lustigman S."/>
            <person name="Ma D."/>
            <person name="Maina C.V."/>
            <person name="Martin D.M."/>
            <person name="McCarter J.P."/>
            <person name="McReynolds L."/>
            <person name="Mitreva M."/>
            <person name="Nutman T.B."/>
            <person name="Parkinson J."/>
            <person name="Peregrin-Alvarez J.M."/>
            <person name="Poole C."/>
            <person name="Ren Q."/>
            <person name="Saunders L."/>
            <person name="Sluder A.E."/>
            <person name="Smith K."/>
            <person name="Stanke M."/>
            <person name="Unnasch T.R."/>
            <person name="Ware J."/>
            <person name="Wei A.D."/>
            <person name="Weil G."/>
            <person name="Williams D.J."/>
            <person name="Zhang Y."/>
            <person name="Williams S.A."/>
            <person name="Fraser-Liggett C."/>
            <person name="Slatko B."/>
            <person name="Blaxter M.L."/>
            <person name="Scott A.L."/>
        </authorList>
    </citation>
    <scope>NUCLEOTIDE SEQUENCE</scope>
    <source>
        <strain evidence="9">FR3</strain>
    </source>
</reference>
<dbReference type="Gene3D" id="2.70.98.30">
    <property type="entry name" value="Golgi alpha-mannosidase II, domain 4"/>
    <property type="match status" value="1"/>
</dbReference>
<dbReference type="SUPFAM" id="SSF88713">
    <property type="entry name" value="Glycoside hydrolase/deacetylase"/>
    <property type="match status" value="1"/>
</dbReference>